<protein>
    <submittedName>
        <fullName evidence="1">Uncharacterized protein</fullName>
    </submittedName>
</protein>
<dbReference type="Proteomes" id="UP001057402">
    <property type="component" value="Chromosome 3"/>
</dbReference>
<evidence type="ECO:0000313" key="2">
    <source>
        <dbReference type="Proteomes" id="UP001057402"/>
    </source>
</evidence>
<comment type="caution">
    <text evidence="1">The sequence shown here is derived from an EMBL/GenBank/DDBJ whole genome shotgun (WGS) entry which is preliminary data.</text>
</comment>
<proteinExistence type="predicted"/>
<organism evidence="1 2">
    <name type="scientific">Melastoma candidum</name>
    <dbReference type="NCBI Taxonomy" id="119954"/>
    <lineage>
        <taxon>Eukaryota</taxon>
        <taxon>Viridiplantae</taxon>
        <taxon>Streptophyta</taxon>
        <taxon>Embryophyta</taxon>
        <taxon>Tracheophyta</taxon>
        <taxon>Spermatophyta</taxon>
        <taxon>Magnoliopsida</taxon>
        <taxon>eudicotyledons</taxon>
        <taxon>Gunneridae</taxon>
        <taxon>Pentapetalae</taxon>
        <taxon>rosids</taxon>
        <taxon>malvids</taxon>
        <taxon>Myrtales</taxon>
        <taxon>Melastomataceae</taxon>
        <taxon>Melastomatoideae</taxon>
        <taxon>Melastomateae</taxon>
        <taxon>Melastoma</taxon>
    </lineage>
</organism>
<dbReference type="EMBL" id="CM042882">
    <property type="protein sequence ID" value="KAI4379720.1"/>
    <property type="molecule type" value="Genomic_DNA"/>
</dbReference>
<sequence length="337" mass="37796">MNRPPETKQKGGGGRGSDQGKLVFVRNDRERFELQDLLRASAEVLGSGSFGSSYMAVLFSGPTVVVRRFKHMNNVGKDEFYEHMKRLGRLSHPNLLPLVAFYYRKEEKLVISDYVENGSLASHLHANRKPGELGMDWPVRLRILKGVATGLAYLHREFPNLAIPHGHMKSSNVLLNRSFEPLLTDYGLIPVVNKDHASHYMVAYKCPESMHAGRKSDVWSLGMLILEVLTGKFPASYLMKGRGGGGGGGGSMGGNRLDDLAAWVDLVVREEWTGEVFDKDMAGTRNGEGEMLKLLKIGMDCCEWSVERRLGLREAVERILELKERDSDDEYYTSYAR</sequence>
<name>A0ACB9RLE4_9MYRT</name>
<accession>A0ACB9RLE4</accession>
<gene>
    <name evidence="1" type="ORF">MLD38_005979</name>
</gene>
<keyword evidence="2" id="KW-1185">Reference proteome</keyword>
<evidence type="ECO:0000313" key="1">
    <source>
        <dbReference type="EMBL" id="KAI4379720.1"/>
    </source>
</evidence>
<reference evidence="2" key="1">
    <citation type="journal article" date="2023" name="Front. Plant Sci.">
        <title>Chromosomal-level genome assembly of Melastoma candidum provides insights into trichome evolution.</title>
        <authorList>
            <person name="Zhong Y."/>
            <person name="Wu W."/>
            <person name="Sun C."/>
            <person name="Zou P."/>
            <person name="Liu Y."/>
            <person name="Dai S."/>
            <person name="Zhou R."/>
        </authorList>
    </citation>
    <scope>NUCLEOTIDE SEQUENCE [LARGE SCALE GENOMIC DNA]</scope>
</reference>